<comment type="caution">
    <text evidence="3">The sequence shown here is derived from an EMBL/GenBank/DDBJ whole genome shotgun (WGS) entry which is preliminary data.</text>
</comment>
<organism evidence="3 4">
    <name type="scientific">Linnemannia schmuckeri</name>
    <dbReference type="NCBI Taxonomy" id="64567"/>
    <lineage>
        <taxon>Eukaryota</taxon>
        <taxon>Fungi</taxon>
        <taxon>Fungi incertae sedis</taxon>
        <taxon>Mucoromycota</taxon>
        <taxon>Mortierellomycotina</taxon>
        <taxon>Mortierellomycetes</taxon>
        <taxon>Mortierellales</taxon>
        <taxon>Mortierellaceae</taxon>
        <taxon>Linnemannia</taxon>
    </lineage>
</organism>
<evidence type="ECO:0000256" key="2">
    <source>
        <dbReference type="SAM" id="SignalP"/>
    </source>
</evidence>
<dbReference type="Proteomes" id="UP000748756">
    <property type="component" value="Unassembled WGS sequence"/>
</dbReference>
<keyword evidence="1" id="KW-1133">Transmembrane helix</keyword>
<accession>A0A9P5V728</accession>
<evidence type="ECO:0000313" key="3">
    <source>
        <dbReference type="EMBL" id="KAF9141596.1"/>
    </source>
</evidence>
<keyword evidence="2" id="KW-0732">Signal</keyword>
<protein>
    <submittedName>
        <fullName evidence="3">Uncharacterized protein</fullName>
    </submittedName>
</protein>
<dbReference type="OrthoDB" id="2405755at2759"/>
<evidence type="ECO:0000313" key="4">
    <source>
        <dbReference type="Proteomes" id="UP000748756"/>
    </source>
</evidence>
<keyword evidence="1" id="KW-0472">Membrane</keyword>
<feature type="chain" id="PRO_5040299260" evidence="2">
    <location>
        <begin position="18"/>
        <end position="514"/>
    </location>
</feature>
<keyword evidence="4" id="KW-1185">Reference proteome</keyword>
<name>A0A9P5V728_9FUNG</name>
<dbReference type="EMBL" id="JAAAUQ010001216">
    <property type="protein sequence ID" value="KAF9141596.1"/>
    <property type="molecule type" value="Genomic_DNA"/>
</dbReference>
<sequence>MNLFFLVLDLLVAAAFAAALAHISRRVGGHTHSIRWIKQAGVLEMATALYYSFRKVTGRLWLALLATFLGTFALSGILVGVKSFANIATAEGGHLSTEVVVSEQFLSANLMPSLPEWSFPVGYTTSMEDALARAFNNTKINPRADPKKRYRPRLSEYELACDRLDVRVLFQGTIHIPNGGCANLTISPGNPTAPKAARLYIRQGTMGRATVVMPLRAEPILLNVEGTVGDVSLIFRVDHSDHISVSADVSQKLLNNEVVAGMQELVNNGTLTNLPADPLEQVIVMEVKIAGTEVTTLTCSGSRHGLTEPVHIACVYSVTNILILKARPINSDIVLRLPDKVLHPELNSMTIMMTLTHHPFLSADKGPVFAISKILNSSSVAAAYLASLGQNFILDWEGPTAYIVYETVDILKGYEIPAGLFYSMIGVMVICLLFCAATEYWVEGRYKRSLYWQVAQSLAPSGKKASPQLHRFDTVELEFEGRRIVSTKVPQMSEEAKMYQRSIPGSQDPLVAVL</sequence>
<reference evidence="3" key="1">
    <citation type="journal article" date="2020" name="Fungal Divers.">
        <title>Resolving the Mortierellaceae phylogeny through synthesis of multi-gene phylogenetics and phylogenomics.</title>
        <authorList>
            <person name="Vandepol N."/>
            <person name="Liber J."/>
            <person name="Desiro A."/>
            <person name="Na H."/>
            <person name="Kennedy M."/>
            <person name="Barry K."/>
            <person name="Grigoriev I.V."/>
            <person name="Miller A.N."/>
            <person name="O'Donnell K."/>
            <person name="Stajich J.E."/>
            <person name="Bonito G."/>
        </authorList>
    </citation>
    <scope>NUCLEOTIDE SEQUENCE</scope>
    <source>
        <strain evidence="3">NRRL 6426</strain>
    </source>
</reference>
<feature type="transmembrane region" description="Helical" evidence="1">
    <location>
        <begin position="420"/>
        <end position="442"/>
    </location>
</feature>
<feature type="signal peptide" evidence="2">
    <location>
        <begin position="1"/>
        <end position="17"/>
    </location>
</feature>
<evidence type="ECO:0000256" key="1">
    <source>
        <dbReference type="SAM" id="Phobius"/>
    </source>
</evidence>
<feature type="transmembrane region" description="Helical" evidence="1">
    <location>
        <begin position="60"/>
        <end position="81"/>
    </location>
</feature>
<gene>
    <name evidence="3" type="ORF">BG015_001228</name>
</gene>
<dbReference type="AlphaFoldDB" id="A0A9P5V728"/>
<keyword evidence="1" id="KW-0812">Transmembrane</keyword>
<proteinExistence type="predicted"/>